<gene>
    <name evidence="1" type="ORF">LCGC14_0903110</name>
</gene>
<organism evidence="1">
    <name type="scientific">marine sediment metagenome</name>
    <dbReference type="NCBI Taxonomy" id="412755"/>
    <lineage>
        <taxon>unclassified sequences</taxon>
        <taxon>metagenomes</taxon>
        <taxon>ecological metagenomes</taxon>
    </lineage>
</organism>
<proteinExistence type="predicted"/>
<name>A0A0F9P0K7_9ZZZZ</name>
<evidence type="ECO:0000313" key="1">
    <source>
        <dbReference type="EMBL" id="KKN23609.1"/>
    </source>
</evidence>
<dbReference type="AlphaFoldDB" id="A0A0F9P0K7"/>
<dbReference type="EMBL" id="LAZR01002955">
    <property type="protein sequence ID" value="KKN23609.1"/>
    <property type="molecule type" value="Genomic_DNA"/>
</dbReference>
<reference evidence="1" key="1">
    <citation type="journal article" date="2015" name="Nature">
        <title>Complex archaea that bridge the gap between prokaryotes and eukaryotes.</title>
        <authorList>
            <person name="Spang A."/>
            <person name="Saw J.H."/>
            <person name="Jorgensen S.L."/>
            <person name="Zaremba-Niedzwiedzka K."/>
            <person name="Martijn J."/>
            <person name="Lind A.E."/>
            <person name="van Eijk R."/>
            <person name="Schleper C."/>
            <person name="Guy L."/>
            <person name="Ettema T.J."/>
        </authorList>
    </citation>
    <scope>NUCLEOTIDE SEQUENCE</scope>
</reference>
<feature type="non-terminal residue" evidence="1">
    <location>
        <position position="1"/>
    </location>
</feature>
<protein>
    <submittedName>
        <fullName evidence="1">Uncharacterized protein</fullName>
    </submittedName>
</protein>
<accession>A0A0F9P0K7</accession>
<comment type="caution">
    <text evidence="1">The sequence shown here is derived from an EMBL/GenBank/DDBJ whole genome shotgun (WGS) entry which is preliminary data.</text>
</comment>
<sequence>VIKKLRNDRKVEQEKVQKGLEDEQVGKGMEAIGKGQAALEEAPVGGQVIEEAA</sequence>